<reference evidence="3 4" key="1">
    <citation type="submission" date="2023-07" db="EMBL/GenBank/DDBJ databases">
        <title>Sorghum-associated microbial communities from plants grown in Nebraska, USA.</title>
        <authorList>
            <person name="Schachtman D."/>
        </authorList>
    </citation>
    <scope>NUCLEOTIDE SEQUENCE [LARGE SCALE GENOMIC DNA]</scope>
    <source>
        <strain evidence="3 4">BE190</strain>
    </source>
</reference>
<dbReference type="GO" id="GO:0009036">
    <property type="term" value="F:type II site-specific deoxyribonuclease activity"/>
    <property type="evidence" value="ECO:0007669"/>
    <property type="project" value="UniProtKB-EC"/>
</dbReference>
<feature type="domain" description="Restriction endonuclease type II EcoRII N-terminal" evidence="2">
    <location>
        <begin position="51"/>
        <end position="202"/>
    </location>
</feature>
<dbReference type="Pfam" id="PF09019">
    <property type="entry name" value="EcoRII-C"/>
    <property type="match status" value="1"/>
</dbReference>
<dbReference type="InterPro" id="IPR015300">
    <property type="entry name" value="DNA-bd_pseudobarrel_sf"/>
</dbReference>
<organism evidence="3 4">
    <name type="scientific">Cellvibrio fibrivorans</name>
    <dbReference type="NCBI Taxonomy" id="126350"/>
    <lineage>
        <taxon>Bacteria</taxon>
        <taxon>Pseudomonadati</taxon>
        <taxon>Pseudomonadota</taxon>
        <taxon>Gammaproteobacteria</taxon>
        <taxon>Cellvibrionales</taxon>
        <taxon>Cellvibrionaceae</taxon>
        <taxon>Cellvibrio</taxon>
    </lineage>
</organism>
<feature type="domain" description="Restriction endonuclease type II EcoRII C-terminal" evidence="1">
    <location>
        <begin position="267"/>
        <end position="431"/>
    </location>
</feature>
<proteinExistence type="predicted"/>
<evidence type="ECO:0000259" key="1">
    <source>
        <dbReference type="Pfam" id="PF09019"/>
    </source>
</evidence>
<accession>A0ABU1UUT7</accession>
<dbReference type="Proteomes" id="UP001253595">
    <property type="component" value="Unassembled WGS sequence"/>
</dbReference>
<dbReference type="SUPFAM" id="SSF101936">
    <property type="entry name" value="DNA-binding pseudobarrel domain"/>
    <property type="match status" value="1"/>
</dbReference>
<dbReference type="RefSeq" id="WP_310069330.1">
    <property type="nucleotide sequence ID" value="NZ_JAVDVX010000001.1"/>
</dbReference>
<name>A0ABU1UUT7_9GAMM</name>
<comment type="caution">
    <text evidence="3">The sequence shown here is derived from an EMBL/GenBank/DDBJ whole genome shotgun (WGS) entry which is preliminary data.</text>
</comment>
<dbReference type="Gene3D" id="3.40.91.80">
    <property type="match status" value="1"/>
</dbReference>
<dbReference type="InterPro" id="IPR038365">
    <property type="entry name" value="EcoRII_C_sf"/>
</dbReference>
<keyword evidence="3" id="KW-0378">Hydrolase</keyword>
<protein>
    <submittedName>
        <fullName evidence="3">Type II restriction enzyme</fullName>
        <ecNumber evidence="3">3.1.21.4</ecNumber>
    </submittedName>
</protein>
<dbReference type="InterPro" id="IPR011335">
    <property type="entry name" value="Restrct_endonuc-II-like"/>
</dbReference>
<dbReference type="EC" id="3.1.21.4" evidence="3"/>
<dbReference type="SUPFAM" id="SSF52980">
    <property type="entry name" value="Restriction endonuclease-like"/>
    <property type="match status" value="1"/>
</dbReference>
<dbReference type="InterPro" id="IPR015109">
    <property type="entry name" value="Restrct_endonuc_II_EcoRII_C"/>
</dbReference>
<gene>
    <name evidence="3" type="ORF">J2X05_000971</name>
</gene>
<evidence type="ECO:0000259" key="2">
    <source>
        <dbReference type="Pfam" id="PF09217"/>
    </source>
</evidence>
<dbReference type="Pfam" id="PF09217">
    <property type="entry name" value="EcoRII-N"/>
    <property type="match status" value="1"/>
</dbReference>
<keyword evidence="4" id="KW-1185">Reference proteome</keyword>
<dbReference type="EMBL" id="JAVDVX010000001">
    <property type="protein sequence ID" value="MDR7088968.1"/>
    <property type="molecule type" value="Genomic_DNA"/>
</dbReference>
<evidence type="ECO:0000313" key="4">
    <source>
        <dbReference type="Proteomes" id="UP001253595"/>
    </source>
</evidence>
<evidence type="ECO:0000313" key="3">
    <source>
        <dbReference type="EMBL" id="MDR7088968.1"/>
    </source>
</evidence>
<dbReference type="Gene3D" id="2.40.330.10">
    <property type="entry name" value="DNA-binding pseudobarrel domain"/>
    <property type="match status" value="1"/>
</dbReference>
<sequence>MPKMIKNYPTLADRENEFTFEQGIREPHPAEYLGAGIQKIAEWLEEIKTTNCLFYAKRLSGNDTGATKSHQAGIYFPNKVMADVFPEIARTDIHNPDYFFKAIVNSHSLPEQELRVIYYNGKLRGDGTRNEKRITRWKESAETTPLQDSDNTGALVLFAFLKEQEEKNSEYLKIWVCKDPEEEAYAELILGEVIPGNGVFGRPLNIFGGFQLPNGKLQNPNVLPSSWKDTFPSGQDILNFLFEKYSFLDIAPDERLMQRRSKEFDLFKTIENIHSIPLVSKGFDNIEDFIAVANSITNRRKSRSGRSLEIHLEKIFTEEGLIHFSSQCVTENNKKPDFIFPSHDAYHNIGFPTDKLRMLAVKTTCKDRWRQLLNEAHRIKNPFLFTLQEGVSVNQYKEMKHEGVTLVIPEPIRKTFPEEIRSELLNLSNFIEQTKSL</sequence>
<dbReference type="InterPro" id="IPR023372">
    <property type="entry name" value="Rest_endonuc_II_EcoRII_N"/>
</dbReference>